<dbReference type="InterPro" id="IPR004101">
    <property type="entry name" value="Mur_ligase_C"/>
</dbReference>
<feature type="domain" description="Mur ligase C-terminal" evidence="10">
    <location>
        <begin position="332"/>
        <end position="468"/>
    </location>
</feature>
<dbReference type="Pfam" id="PF01225">
    <property type="entry name" value="Mur_ligase"/>
    <property type="match status" value="1"/>
</dbReference>
<evidence type="ECO:0000256" key="4">
    <source>
        <dbReference type="ARBA" id="ARBA00022840"/>
    </source>
</evidence>
<evidence type="ECO:0000313" key="13">
    <source>
        <dbReference type="Proteomes" id="UP001596091"/>
    </source>
</evidence>
<feature type="domain" description="Mur ligase central" evidence="11">
    <location>
        <begin position="119"/>
        <end position="310"/>
    </location>
</feature>
<evidence type="ECO:0000256" key="7">
    <source>
        <dbReference type="ARBA" id="ARBA00023306"/>
    </source>
</evidence>
<dbReference type="SUPFAM" id="SSF51984">
    <property type="entry name" value="MurCD N-terminal domain"/>
    <property type="match status" value="1"/>
</dbReference>
<accession>A0ABW1EE40</accession>
<dbReference type="RefSeq" id="WP_263338667.1">
    <property type="nucleotide sequence ID" value="NZ_JAGSYH010000004.1"/>
</dbReference>
<dbReference type="PANTHER" id="PTHR43445:SF5">
    <property type="entry name" value="UDP-N-ACETYLMURAMATE--L-ALANYL-GAMMA-D-GLUTAMYL-MESO-2,6-DIAMINOHEPTANDIOATE LIGASE"/>
    <property type="match status" value="1"/>
</dbReference>
<sequence length="495" mass="54121">MTLAGAKHIHLSGICGTAMASLAGLLLAKGHRVTGSDAAAYPPMSDLLHEMGIPVAQPYAESNLIDSSTGKAPDLVIIGNALSRGNPEVERILDERIPFASMAAALHEEFLLGRETLVVAGTHGKTTTTSMLSWIFQAASKDRPELEPSFLIGGVAENFGTSYQLRPTRKFILEGDEYDTAFFDKGPKFLHYFPDGLILTSVEFDHADIYADLDAVKTAFKRLVNLIPRRGVIVAYDSAANVSECVSHALCRVERYGFSGDAEWRIANLRHEQGRSFWEVHHAGQLWAEFQMPVAGEHNVLNTTAAAALASHYGVSVKAIQEALAMFRSVKRRLEVKAVIDGVTIIDDFAHHPTAIRETLRALREAYPHTNTDAGRLIAVLEPRSNTLRRNVFERELVESLALADRVIVAAVYQQQRIPEHERLHPEQVVAAINAEGTPAELGADVDAIVNTLDEEVRPGDVIALLSNGGFDGIYEKLPARLRQRTSSAAATGRR</sequence>
<keyword evidence="13" id="KW-1185">Reference proteome</keyword>
<organism evidence="12 13">
    <name type="scientific">Acidicapsa dinghuensis</name>
    <dbReference type="NCBI Taxonomy" id="2218256"/>
    <lineage>
        <taxon>Bacteria</taxon>
        <taxon>Pseudomonadati</taxon>
        <taxon>Acidobacteriota</taxon>
        <taxon>Terriglobia</taxon>
        <taxon>Terriglobales</taxon>
        <taxon>Acidobacteriaceae</taxon>
        <taxon>Acidicapsa</taxon>
    </lineage>
</organism>
<keyword evidence="3" id="KW-0547">Nucleotide-binding</keyword>
<dbReference type="Pfam" id="PF08245">
    <property type="entry name" value="Mur_ligase_M"/>
    <property type="match status" value="1"/>
</dbReference>
<dbReference type="SUPFAM" id="SSF53244">
    <property type="entry name" value="MurD-like peptide ligases, peptide-binding domain"/>
    <property type="match status" value="1"/>
</dbReference>
<gene>
    <name evidence="12" type="primary">mpl</name>
    <name evidence="12" type="ORF">ACFPT7_08185</name>
</gene>
<evidence type="ECO:0000256" key="6">
    <source>
        <dbReference type="ARBA" id="ARBA00022984"/>
    </source>
</evidence>
<dbReference type="NCBIfam" id="TIGR01081">
    <property type="entry name" value="mpl"/>
    <property type="match status" value="1"/>
</dbReference>
<dbReference type="InterPro" id="IPR000713">
    <property type="entry name" value="Mur_ligase_N"/>
</dbReference>
<reference evidence="13" key="1">
    <citation type="journal article" date="2019" name="Int. J. Syst. Evol. Microbiol.">
        <title>The Global Catalogue of Microorganisms (GCM) 10K type strain sequencing project: providing services to taxonomists for standard genome sequencing and annotation.</title>
        <authorList>
            <consortium name="The Broad Institute Genomics Platform"/>
            <consortium name="The Broad Institute Genome Sequencing Center for Infectious Disease"/>
            <person name="Wu L."/>
            <person name="Ma J."/>
        </authorList>
    </citation>
    <scope>NUCLEOTIDE SEQUENCE [LARGE SCALE GENOMIC DNA]</scope>
    <source>
        <strain evidence="13">JCM 4087</strain>
    </source>
</reference>
<evidence type="ECO:0000313" key="12">
    <source>
        <dbReference type="EMBL" id="MFC5862269.1"/>
    </source>
</evidence>
<protein>
    <submittedName>
        <fullName evidence="12">UDP-N-acetylmuramate:L-alanyl-gamma-D-glutamyl-meso-diaminopimelate ligase</fullName>
        <ecNumber evidence="12">6.3.2.45</ecNumber>
    </submittedName>
</protein>
<dbReference type="Gene3D" id="3.90.190.20">
    <property type="entry name" value="Mur ligase, C-terminal domain"/>
    <property type="match status" value="1"/>
</dbReference>
<keyword evidence="1 12" id="KW-0436">Ligase</keyword>
<dbReference type="InterPro" id="IPR036615">
    <property type="entry name" value="Mur_ligase_C_dom_sf"/>
</dbReference>
<dbReference type="SUPFAM" id="SSF53623">
    <property type="entry name" value="MurD-like peptide ligases, catalytic domain"/>
    <property type="match status" value="1"/>
</dbReference>
<keyword evidence="7" id="KW-0131">Cell cycle</keyword>
<comment type="caution">
    <text evidence="12">The sequence shown here is derived from an EMBL/GenBank/DDBJ whole genome shotgun (WGS) entry which is preliminary data.</text>
</comment>
<evidence type="ECO:0000259" key="11">
    <source>
        <dbReference type="Pfam" id="PF08245"/>
    </source>
</evidence>
<dbReference type="InterPro" id="IPR005757">
    <property type="entry name" value="Mpl"/>
</dbReference>
<keyword evidence="2" id="KW-0132">Cell division</keyword>
<dbReference type="Pfam" id="PF02875">
    <property type="entry name" value="Mur_ligase_C"/>
    <property type="match status" value="1"/>
</dbReference>
<evidence type="ECO:0000256" key="2">
    <source>
        <dbReference type="ARBA" id="ARBA00022618"/>
    </source>
</evidence>
<feature type="domain" description="Mur ligase N-terminal catalytic" evidence="9">
    <location>
        <begin position="8"/>
        <end position="108"/>
    </location>
</feature>
<keyword evidence="4" id="KW-0067">ATP-binding</keyword>
<dbReference type="InterPro" id="IPR013221">
    <property type="entry name" value="Mur_ligase_cen"/>
</dbReference>
<dbReference type="Gene3D" id="3.40.50.720">
    <property type="entry name" value="NAD(P)-binding Rossmann-like Domain"/>
    <property type="match status" value="1"/>
</dbReference>
<dbReference type="InterPro" id="IPR050061">
    <property type="entry name" value="MurCDEF_pg_biosynth"/>
</dbReference>
<evidence type="ECO:0000256" key="8">
    <source>
        <dbReference type="ARBA" id="ARBA00023316"/>
    </source>
</evidence>
<keyword evidence="5" id="KW-0133">Cell shape</keyword>
<dbReference type="InterPro" id="IPR036565">
    <property type="entry name" value="Mur-like_cat_sf"/>
</dbReference>
<evidence type="ECO:0000256" key="1">
    <source>
        <dbReference type="ARBA" id="ARBA00022598"/>
    </source>
</evidence>
<evidence type="ECO:0000256" key="3">
    <source>
        <dbReference type="ARBA" id="ARBA00022741"/>
    </source>
</evidence>
<evidence type="ECO:0000259" key="9">
    <source>
        <dbReference type="Pfam" id="PF01225"/>
    </source>
</evidence>
<dbReference type="Proteomes" id="UP001596091">
    <property type="component" value="Unassembled WGS sequence"/>
</dbReference>
<keyword evidence="8" id="KW-0961">Cell wall biogenesis/degradation</keyword>
<evidence type="ECO:0000259" key="10">
    <source>
        <dbReference type="Pfam" id="PF02875"/>
    </source>
</evidence>
<evidence type="ECO:0000256" key="5">
    <source>
        <dbReference type="ARBA" id="ARBA00022960"/>
    </source>
</evidence>
<proteinExistence type="predicted"/>
<dbReference type="PANTHER" id="PTHR43445">
    <property type="entry name" value="UDP-N-ACETYLMURAMATE--L-ALANINE LIGASE-RELATED"/>
    <property type="match status" value="1"/>
</dbReference>
<dbReference type="Gene3D" id="3.40.1190.10">
    <property type="entry name" value="Mur-like, catalytic domain"/>
    <property type="match status" value="1"/>
</dbReference>
<keyword evidence="6" id="KW-0573">Peptidoglycan synthesis</keyword>
<dbReference type="EMBL" id="JBHSPH010000002">
    <property type="protein sequence ID" value="MFC5862269.1"/>
    <property type="molecule type" value="Genomic_DNA"/>
</dbReference>
<dbReference type="GO" id="GO:0106418">
    <property type="term" value="F:UDP-N-acetylmuramate-L-alanyl-gamma-D-glutamyl-meso-2,6-diaminoheptanedioate ligase activity"/>
    <property type="evidence" value="ECO:0007669"/>
    <property type="project" value="UniProtKB-EC"/>
</dbReference>
<name>A0ABW1EE40_9BACT</name>
<dbReference type="EC" id="6.3.2.45" evidence="12"/>